<dbReference type="PANTHER" id="PTHR33434:SF2">
    <property type="entry name" value="FATTY ACID-BINDING PROTEIN TM_1468"/>
    <property type="match status" value="1"/>
</dbReference>
<reference evidence="2 3" key="1">
    <citation type="submission" date="2016-10" db="EMBL/GenBank/DDBJ databases">
        <authorList>
            <person name="de Groot N.N."/>
        </authorList>
    </citation>
    <scope>NUCLEOTIDE SEQUENCE [LARGE SCALE GENOMIC DNA]</scope>
    <source>
        <strain evidence="2 3">CGMCC 1.6502</strain>
    </source>
</reference>
<evidence type="ECO:0000313" key="2">
    <source>
        <dbReference type="EMBL" id="SDK30916.1"/>
    </source>
</evidence>
<dbReference type="GO" id="GO:0008289">
    <property type="term" value="F:lipid binding"/>
    <property type="evidence" value="ECO:0007669"/>
    <property type="project" value="UniProtKB-KW"/>
</dbReference>
<dbReference type="InterPro" id="IPR043168">
    <property type="entry name" value="DegV_C"/>
</dbReference>
<dbReference type="PROSITE" id="PS51482">
    <property type="entry name" value="DEGV"/>
    <property type="match status" value="1"/>
</dbReference>
<dbReference type="STRING" id="407036.SAMN05216243_2732"/>
<dbReference type="InterPro" id="IPR050270">
    <property type="entry name" value="DegV_domain_contain"/>
</dbReference>
<keyword evidence="3" id="KW-1185">Reference proteome</keyword>
<gene>
    <name evidence="2" type="ORF">SAMN05216243_2732</name>
</gene>
<dbReference type="InterPro" id="IPR003797">
    <property type="entry name" value="DegV"/>
</dbReference>
<sequence>MRIQLMTDGSSDLSKKMVEDLNVKVVPLYLNFGDTQYRTGVDIDIPTFNQMISEAAELPRSAAPSPNDFYEAYKKVNPETPILMLSLTKGLSSTYANALMGREMLLQEEPGRKIEVINTKTASSGIILLLHEAKDKINEGFTFEELVDHLHIKVEQTTTLFVLKTIDNLIKGGRLDRVKGALAKTLNIKLLMKASEDEGVIEVSEKVRGDKKSIRRFIEQIGEYTKNVEDKLIAMTHCNAEDRARKVLGDIKSKYPFKDAVVAEMGPLISTYAGEGGLVIAFFKDKNQTNT</sequence>
<accession>A0A1G9AUA7</accession>
<protein>
    <submittedName>
        <fullName evidence="2">EDD domain protein, DegV family</fullName>
    </submittedName>
</protein>
<dbReference type="Proteomes" id="UP000198694">
    <property type="component" value="Unassembled WGS sequence"/>
</dbReference>
<dbReference type="Gene3D" id="3.40.50.10170">
    <property type="match status" value="1"/>
</dbReference>
<dbReference type="OrthoDB" id="5429275at2"/>
<dbReference type="SUPFAM" id="SSF82549">
    <property type="entry name" value="DAK1/DegV-like"/>
    <property type="match status" value="1"/>
</dbReference>
<dbReference type="PANTHER" id="PTHR33434">
    <property type="entry name" value="DEGV DOMAIN-CONTAINING PROTEIN DR_1986-RELATED"/>
    <property type="match status" value="1"/>
</dbReference>
<dbReference type="NCBIfam" id="TIGR00762">
    <property type="entry name" value="DegV"/>
    <property type="match status" value="1"/>
</dbReference>
<name>A0A1G9AUA7_9BACI</name>
<keyword evidence="1" id="KW-0446">Lipid-binding</keyword>
<proteinExistence type="predicted"/>
<dbReference type="EMBL" id="FNFL01000004">
    <property type="protein sequence ID" value="SDK30916.1"/>
    <property type="molecule type" value="Genomic_DNA"/>
</dbReference>
<dbReference type="Gene3D" id="3.30.1180.10">
    <property type="match status" value="1"/>
</dbReference>
<dbReference type="RefSeq" id="WP_093215229.1">
    <property type="nucleotide sequence ID" value="NZ_FNFL01000004.1"/>
</dbReference>
<dbReference type="AlphaFoldDB" id="A0A1G9AUA7"/>
<organism evidence="2 3">
    <name type="scientific">Sediminibacillus albus</name>
    <dbReference type="NCBI Taxonomy" id="407036"/>
    <lineage>
        <taxon>Bacteria</taxon>
        <taxon>Bacillati</taxon>
        <taxon>Bacillota</taxon>
        <taxon>Bacilli</taxon>
        <taxon>Bacillales</taxon>
        <taxon>Bacillaceae</taxon>
        <taxon>Sediminibacillus</taxon>
    </lineage>
</organism>
<evidence type="ECO:0000313" key="3">
    <source>
        <dbReference type="Proteomes" id="UP000198694"/>
    </source>
</evidence>
<dbReference type="Pfam" id="PF02645">
    <property type="entry name" value="DegV"/>
    <property type="match status" value="1"/>
</dbReference>
<evidence type="ECO:0000256" key="1">
    <source>
        <dbReference type="ARBA" id="ARBA00023121"/>
    </source>
</evidence>